<protein>
    <submittedName>
        <fullName evidence="1">Transposase</fullName>
    </submittedName>
</protein>
<sequence>MARNQKHYDTDYKVQAVTLAKEIGLSKAARELGLAPSTLNGWIKATREG</sequence>
<evidence type="ECO:0000313" key="1">
    <source>
        <dbReference type="EMBL" id="MSU09106.1"/>
    </source>
</evidence>
<keyword evidence="2" id="KW-1185">Reference proteome</keyword>
<evidence type="ECO:0000313" key="2">
    <source>
        <dbReference type="Proteomes" id="UP000433181"/>
    </source>
</evidence>
<dbReference type="SUPFAM" id="SSF46689">
    <property type="entry name" value="Homeodomain-like"/>
    <property type="match status" value="1"/>
</dbReference>
<dbReference type="InterPro" id="IPR009057">
    <property type="entry name" value="Homeodomain-like_sf"/>
</dbReference>
<proteinExistence type="predicted"/>
<reference evidence="1 2" key="1">
    <citation type="submission" date="2019-08" db="EMBL/GenBank/DDBJ databases">
        <title>In-depth cultivation of the pig gut microbiome towards novel bacterial diversity and tailored functional studies.</title>
        <authorList>
            <person name="Wylensek D."/>
            <person name="Hitch T.C.A."/>
            <person name="Clavel T."/>
        </authorList>
    </citation>
    <scope>NUCLEOTIDE SEQUENCE [LARGE SCALE GENOMIC DNA]</scope>
    <source>
        <strain evidence="1 2">WCA-693-APC-5D-A</strain>
    </source>
</reference>
<organism evidence="1 2">
    <name type="scientific">Anaerovibrio slackiae</name>
    <dbReference type="NCBI Taxonomy" id="2652309"/>
    <lineage>
        <taxon>Bacteria</taxon>
        <taxon>Bacillati</taxon>
        <taxon>Bacillota</taxon>
        <taxon>Negativicutes</taxon>
        <taxon>Selenomonadales</taxon>
        <taxon>Selenomonadaceae</taxon>
        <taxon>Anaerovibrio</taxon>
    </lineage>
</organism>
<feature type="non-terminal residue" evidence="1">
    <location>
        <position position="49"/>
    </location>
</feature>
<dbReference type="AlphaFoldDB" id="A0A6I2UK32"/>
<dbReference type="InterPro" id="IPR036388">
    <property type="entry name" value="WH-like_DNA-bd_sf"/>
</dbReference>
<dbReference type="EMBL" id="VUNR01000016">
    <property type="protein sequence ID" value="MSU09106.1"/>
    <property type="molecule type" value="Genomic_DNA"/>
</dbReference>
<accession>A0A6I2UK32</accession>
<dbReference type="Gene3D" id="1.10.10.10">
    <property type="entry name" value="Winged helix-like DNA-binding domain superfamily/Winged helix DNA-binding domain"/>
    <property type="match status" value="1"/>
</dbReference>
<gene>
    <name evidence="1" type="ORF">FYJ84_08930</name>
</gene>
<name>A0A6I2UK32_9FIRM</name>
<dbReference type="Proteomes" id="UP000433181">
    <property type="component" value="Unassembled WGS sequence"/>
</dbReference>
<comment type="caution">
    <text evidence="1">The sequence shown here is derived from an EMBL/GenBank/DDBJ whole genome shotgun (WGS) entry which is preliminary data.</text>
</comment>